<dbReference type="EMBL" id="JACBZH010000001">
    <property type="protein sequence ID" value="NYH88975.1"/>
    <property type="molecule type" value="Genomic_DNA"/>
</dbReference>
<keyword evidence="2" id="KW-1185">Reference proteome</keyword>
<dbReference type="Proteomes" id="UP000579605">
    <property type="component" value="Unassembled WGS sequence"/>
</dbReference>
<protein>
    <submittedName>
        <fullName evidence="1">Uncharacterized protein</fullName>
    </submittedName>
</protein>
<reference evidence="1 2" key="1">
    <citation type="submission" date="2020-07" db="EMBL/GenBank/DDBJ databases">
        <title>Sequencing the genomes of 1000 actinobacteria strains.</title>
        <authorList>
            <person name="Klenk H.-P."/>
        </authorList>
    </citation>
    <scope>NUCLEOTIDE SEQUENCE [LARGE SCALE GENOMIC DNA]</scope>
    <source>
        <strain evidence="1 2">DSM 18448</strain>
    </source>
</reference>
<gene>
    <name evidence="1" type="ORF">F4554_001613</name>
</gene>
<dbReference type="AlphaFoldDB" id="A0A852Z9T7"/>
<proteinExistence type="predicted"/>
<evidence type="ECO:0000313" key="1">
    <source>
        <dbReference type="EMBL" id="NYH88975.1"/>
    </source>
</evidence>
<accession>A0A852Z9T7</accession>
<comment type="caution">
    <text evidence="1">The sequence shown here is derived from an EMBL/GenBank/DDBJ whole genome shotgun (WGS) entry which is preliminary data.</text>
</comment>
<name>A0A852Z9T7_9ACTN</name>
<sequence length="36" mass="4011">MRLPPLPKLLARLTVSIVRLRAADQPRRASGTQWAA</sequence>
<evidence type="ECO:0000313" key="2">
    <source>
        <dbReference type="Proteomes" id="UP000579605"/>
    </source>
</evidence>
<organism evidence="1 2">
    <name type="scientific">Actinopolymorpha rutila</name>
    <dbReference type="NCBI Taxonomy" id="446787"/>
    <lineage>
        <taxon>Bacteria</taxon>
        <taxon>Bacillati</taxon>
        <taxon>Actinomycetota</taxon>
        <taxon>Actinomycetes</taxon>
        <taxon>Propionibacteriales</taxon>
        <taxon>Actinopolymorphaceae</taxon>
        <taxon>Actinopolymorpha</taxon>
    </lineage>
</organism>